<name>A0A3M7TNS3_9FLAO</name>
<accession>A0A3M7TNS3</accession>
<dbReference type="AlphaFoldDB" id="A0A3M7TNS3"/>
<evidence type="ECO:0000313" key="2">
    <source>
        <dbReference type="Proteomes" id="UP000278775"/>
    </source>
</evidence>
<dbReference type="EMBL" id="QWIU01000001">
    <property type="protein sequence ID" value="RNA63930.1"/>
    <property type="molecule type" value="Genomic_DNA"/>
</dbReference>
<dbReference type="Proteomes" id="UP000278775">
    <property type="component" value="Unassembled WGS sequence"/>
</dbReference>
<organism evidence="1 2">
    <name type="scientific">Chryseobacterium nematophagum</name>
    <dbReference type="NCBI Taxonomy" id="2305228"/>
    <lineage>
        <taxon>Bacteria</taxon>
        <taxon>Pseudomonadati</taxon>
        <taxon>Bacteroidota</taxon>
        <taxon>Flavobacteriia</taxon>
        <taxon>Flavobacteriales</taxon>
        <taxon>Weeksellaceae</taxon>
        <taxon>Chryseobacterium group</taxon>
        <taxon>Chryseobacterium</taxon>
    </lineage>
</organism>
<dbReference type="RefSeq" id="WP_122634701.1">
    <property type="nucleotide sequence ID" value="NZ_QWIU01000001.1"/>
</dbReference>
<comment type="caution">
    <text evidence="1">The sequence shown here is derived from an EMBL/GenBank/DDBJ whole genome shotgun (WGS) entry which is preliminary data.</text>
</comment>
<evidence type="ECO:0000313" key="1">
    <source>
        <dbReference type="EMBL" id="RNA63930.1"/>
    </source>
</evidence>
<dbReference type="OrthoDB" id="1272849at2"/>
<protein>
    <submittedName>
        <fullName evidence="1">Uncharacterized protein</fullName>
    </submittedName>
</protein>
<reference evidence="1 2" key="1">
    <citation type="submission" date="2018-08" db="EMBL/GenBank/DDBJ databases">
        <title>Chryseobacterium nematophagum: a novel matrix digesting pathogen of nematodes.</title>
        <authorList>
            <person name="Page A."/>
            <person name="Roberts M."/>
            <person name="Felix M.-A."/>
            <person name="Weir W."/>
        </authorList>
    </citation>
    <scope>NUCLEOTIDE SEQUENCE [LARGE SCALE GENOMIC DNA]</scope>
    <source>
        <strain evidence="1 2">JUb129</strain>
    </source>
</reference>
<gene>
    <name evidence="1" type="ORF">D1631_00015</name>
</gene>
<proteinExistence type="predicted"/>
<sequence>MKTKESEGFFCVVYLKEIKKTVFYHKTWNPSKLASYLKNNDKEWLWIKVYIKKEDYYSNPTGNNYHTLFDNNNPPTDFNFRPFSKK</sequence>